<proteinExistence type="predicted"/>
<dbReference type="EMBL" id="JAFBDQ010000002">
    <property type="protein sequence ID" value="MBM7555652.1"/>
    <property type="molecule type" value="Genomic_DNA"/>
</dbReference>
<comment type="caution">
    <text evidence="1">The sequence shown here is derived from an EMBL/GenBank/DDBJ whole genome shotgun (WGS) entry which is preliminary data.</text>
</comment>
<evidence type="ECO:0000313" key="1">
    <source>
        <dbReference type="EMBL" id="MBM7555652.1"/>
    </source>
</evidence>
<organism evidence="1 2">
    <name type="scientific">Halanaerobacter jeridensis</name>
    <dbReference type="NCBI Taxonomy" id="706427"/>
    <lineage>
        <taxon>Bacteria</taxon>
        <taxon>Bacillati</taxon>
        <taxon>Bacillota</taxon>
        <taxon>Clostridia</taxon>
        <taxon>Halanaerobiales</taxon>
        <taxon>Halobacteroidaceae</taxon>
        <taxon>Halanaerobacter</taxon>
    </lineage>
</organism>
<evidence type="ECO:0000313" key="2">
    <source>
        <dbReference type="Proteomes" id="UP000774000"/>
    </source>
</evidence>
<reference evidence="1" key="1">
    <citation type="submission" date="2021-01" db="EMBL/GenBank/DDBJ databases">
        <title>Genomic Encyclopedia of Type Strains, Phase IV (KMG-IV): sequencing the most valuable type-strain genomes for metagenomic binning, comparative biology and taxonomic classification.</title>
        <authorList>
            <person name="Goeker M."/>
        </authorList>
    </citation>
    <scope>NUCLEOTIDE SEQUENCE</scope>
    <source>
        <strain evidence="1">DSM 23230</strain>
    </source>
</reference>
<accession>A0A939BNK6</accession>
<dbReference type="AlphaFoldDB" id="A0A939BNK6"/>
<sequence>MRFFESATDEKNIKETIEYFTEDEVEDIKKNCIRKLNKN</sequence>
<name>A0A939BNK6_9FIRM</name>
<keyword evidence="2" id="KW-1185">Reference proteome</keyword>
<dbReference type="Proteomes" id="UP000774000">
    <property type="component" value="Unassembled WGS sequence"/>
</dbReference>
<protein>
    <submittedName>
        <fullName evidence="1">Uncharacterized protein</fullName>
    </submittedName>
</protein>
<gene>
    <name evidence="1" type="ORF">JOC47_000477</name>
</gene>